<evidence type="ECO:0000256" key="1">
    <source>
        <dbReference type="ARBA" id="ARBA00004651"/>
    </source>
</evidence>
<comment type="subcellular location">
    <subcellularLocation>
        <location evidence="1">Cell membrane</location>
        <topology evidence="1">Multi-pass membrane protein</topology>
    </subcellularLocation>
</comment>
<protein>
    <submittedName>
        <fullName evidence="9">Amino acid permease</fullName>
    </submittedName>
</protein>
<keyword evidence="6" id="KW-0175">Coiled coil</keyword>
<keyword evidence="5 7" id="KW-0472">Membrane</keyword>
<evidence type="ECO:0000256" key="5">
    <source>
        <dbReference type="ARBA" id="ARBA00023136"/>
    </source>
</evidence>
<dbReference type="Pfam" id="PF00359">
    <property type="entry name" value="PTS_EIIA_2"/>
    <property type="match status" value="1"/>
</dbReference>
<evidence type="ECO:0000256" key="4">
    <source>
        <dbReference type="ARBA" id="ARBA00022989"/>
    </source>
</evidence>
<dbReference type="InterPro" id="IPR002293">
    <property type="entry name" value="AA/rel_permease1"/>
</dbReference>
<comment type="caution">
    <text evidence="9">The sequence shown here is derived from an EMBL/GenBank/DDBJ whole genome shotgun (WGS) entry which is preliminary data.</text>
</comment>
<dbReference type="PANTHER" id="PTHR42770:SF7">
    <property type="entry name" value="MEMBRANE PROTEIN"/>
    <property type="match status" value="1"/>
</dbReference>
<evidence type="ECO:0000256" key="7">
    <source>
        <dbReference type="SAM" id="Phobius"/>
    </source>
</evidence>
<dbReference type="InterPro" id="IPR002178">
    <property type="entry name" value="PTS_EIIA_type-2_dom"/>
</dbReference>
<dbReference type="Pfam" id="PF13520">
    <property type="entry name" value="AA_permease_2"/>
    <property type="match status" value="1"/>
</dbReference>
<keyword evidence="2" id="KW-1003">Cell membrane</keyword>
<feature type="transmembrane region" description="Helical" evidence="7">
    <location>
        <begin position="20"/>
        <end position="40"/>
    </location>
</feature>
<feature type="transmembrane region" description="Helical" evidence="7">
    <location>
        <begin position="108"/>
        <end position="134"/>
    </location>
</feature>
<organism evidence="9">
    <name type="scientific">Eiseniibacteriota bacterium</name>
    <dbReference type="NCBI Taxonomy" id="2212470"/>
    <lineage>
        <taxon>Bacteria</taxon>
        <taxon>Candidatus Eiseniibacteriota</taxon>
    </lineage>
</organism>
<feature type="domain" description="PTS EIIA type-2" evidence="8">
    <location>
        <begin position="305"/>
        <end position="448"/>
    </location>
</feature>
<feature type="coiled-coil region" evidence="6">
    <location>
        <begin position="334"/>
        <end position="361"/>
    </location>
</feature>
<dbReference type="EMBL" id="DSEC01000456">
    <property type="protein sequence ID" value="HER44074.1"/>
    <property type="molecule type" value="Genomic_DNA"/>
</dbReference>
<name>A0A7V2F452_UNCEI</name>
<accession>A0A7V2F452</accession>
<dbReference type="SUPFAM" id="SSF55804">
    <property type="entry name" value="Phoshotransferase/anion transport protein"/>
    <property type="match status" value="1"/>
</dbReference>
<dbReference type="InterPro" id="IPR016152">
    <property type="entry name" value="PTrfase/Anion_transptr"/>
</dbReference>
<feature type="transmembrane region" description="Helical" evidence="7">
    <location>
        <begin position="61"/>
        <end position="82"/>
    </location>
</feature>
<dbReference type="PROSITE" id="PS51094">
    <property type="entry name" value="PTS_EIIA_TYPE_2"/>
    <property type="match status" value="1"/>
</dbReference>
<dbReference type="GO" id="GO:0005886">
    <property type="term" value="C:plasma membrane"/>
    <property type="evidence" value="ECO:0007669"/>
    <property type="project" value="UniProtKB-SubCell"/>
</dbReference>
<dbReference type="AlphaFoldDB" id="A0A7V2F452"/>
<feature type="non-terminal residue" evidence="9">
    <location>
        <position position="1"/>
    </location>
</feature>
<evidence type="ECO:0000259" key="8">
    <source>
        <dbReference type="PROSITE" id="PS51094"/>
    </source>
</evidence>
<keyword evidence="4 7" id="KW-1133">Transmembrane helix</keyword>
<dbReference type="InterPro" id="IPR050367">
    <property type="entry name" value="APC_superfamily"/>
</dbReference>
<feature type="transmembrane region" description="Helical" evidence="7">
    <location>
        <begin position="181"/>
        <end position="200"/>
    </location>
</feature>
<dbReference type="Gene3D" id="1.20.1740.10">
    <property type="entry name" value="Amino acid/polyamine transporter I"/>
    <property type="match status" value="1"/>
</dbReference>
<dbReference type="Proteomes" id="UP000886069">
    <property type="component" value="Unassembled WGS sequence"/>
</dbReference>
<feature type="transmembrane region" description="Helical" evidence="7">
    <location>
        <begin position="216"/>
        <end position="233"/>
    </location>
</feature>
<evidence type="ECO:0000256" key="3">
    <source>
        <dbReference type="ARBA" id="ARBA00022692"/>
    </source>
</evidence>
<keyword evidence="3 7" id="KW-0812">Transmembrane</keyword>
<dbReference type="GO" id="GO:0022857">
    <property type="term" value="F:transmembrane transporter activity"/>
    <property type="evidence" value="ECO:0007669"/>
    <property type="project" value="InterPro"/>
</dbReference>
<evidence type="ECO:0000256" key="2">
    <source>
        <dbReference type="ARBA" id="ARBA00022475"/>
    </source>
</evidence>
<dbReference type="Gene3D" id="3.40.930.10">
    <property type="entry name" value="Mannitol-specific EII, Chain A"/>
    <property type="match status" value="1"/>
</dbReference>
<gene>
    <name evidence="9" type="ORF">ENO08_06410</name>
</gene>
<reference evidence="9" key="1">
    <citation type="journal article" date="2020" name="mSystems">
        <title>Genome- and Community-Level Interaction Insights into Carbon Utilization and Element Cycling Functions of Hydrothermarchaeota in Hydrothermal Sediment.</title>
        <authorList>
            <person name="Zhou Z."/>
            <person name="Liu Y."/>
            <person name="Xu W."/>
            <person name="Pan J."/>
            <person name="Luo Z.H."/>
            <person name="Li M."/>
        </authorList>
    </citation>
    <scope>NUCLEOTIDE SEQUENCE [LARGE SCALE GENOMIC DNA]</scope>
    <source>
        <strain evidence="9">SpSt-1233</strain>
    </source>
</reference>
<evidence type="ECO:0000313" key="9">
    <source>
        <dbReference type="EMBL" id="HER44074.1"/>
    </source>
</evidence>
<dbReference type="PANTHER" id="PTHR42770">
    <property type="entry name" value="AMINO ACID TRANSPORTER-RELATED"/>
    <property type="match status" value="1"/>
</dbReference>
<proteinExistence type="predicted"/>
<sequence>YIARGLPAVDVGRFDPFAPHGLGALFSTAGLVFVSYGGLLKVTSVAEEVKNPDRVVPIGMILSFLVVTIVYFFVVFVTVGVLDGSTLAGSLTPISDGASSFMGPLGRILLGVAAILAFVSTANAGIMAASRYLYSSSRDGLLPGFFGRVNSRFRTPHAAIVATGFVMISALFLDLETLVKAASSVLILTYLFSCLSVAVLRESRLQNYRPRFRSPLYPYMHIAGILGFGFLLFEMGKTVWLVDAGFVAAGLSVYWFYGRIRTNREYALLHLIERVTAKELTSYSLESELKEIIRERDEIVKDRFDHLVENAVVVDIDRHMSAEDFFVTAAEHLAPRLGVERDELKRKLEERERESTTVLNTFLAIPHIVVEGAHAFDIMIARCQGGVEFSKAFSGIQAIFVLAGSKDERNVHLRSLAAIAQIVQDPGFERRWITAKGVKELRDIVLLGDRLR</sequence>
<feature type="transmembrane region" description="Helical" evidence="7">
    <location>
        <begin position="155"/>
        <end position="175"/>
    </location>
</feature>
<feature type="transmembrane region" description="Helical" evidence="7">
    <location>
        <begin position="239"/>
        <end position="257"/>
    </location>
</feature>
<evidence type="ECO:0000256" key="6">
    <source>
        <dbReference type="SAM" id="Coils"/>
    </source>
</evidence>